<sequence>MIAKVTAKEAGKQAGIKLEVVAPGRSLLGGILLGACMEGGGAVKSSLLEDQGARRSGGFDFGR</sequence>
<dbReference type="RefSeq" id="WP_101643548.1">
    <property type="nucleotide sequence ID" value="NZ_PGUY01000046.1"/>
</dbReference>
<evidence type="ECO:0000313" key="2">
    <source>
        <dbReference type="Proteomes" id="UP000234748"/>
    </source>
</evidence>
<reference evidence="1 2" key="1">
    <citation type="submission" date="2017-11" db="EMBL/GenBank/DDBJ databases">
        <title>Comparitive Functional Genomics of Dry Heat Resistant strains isolated from the Viking Spacecraft.</title>
        <authorList>
            <person name="Seuylemezian A."/>
            <person name="Cooper K."/>
            <person name="Vaishampayan P."/>
        </authorList>
    </citation>
    <scope>NUCLEOTIDE SEQUENCE [LARGE SCALE GENOMIC DNA]</scope>
    <source>
        <strain evidence="1 2">V1-29</strain>
    </source>
</reference>
<dbReference type="Proteomes" id="UP000234748">
    <property type="component" value="Unassembled WGS sequence"/>
</dbReference>
<protein>
    <submittedName>
        <fullName evidence="1">Uncharacterized protein</fullName>
    </submittedName>
</protein>
<comment type="caution">
    <text evidence="1">The sequence shown here is derived from an EMBL/GenBank/DDBJ whole genome shotgun (WGS) entry which is preliminary data.</text>
</comment>
<keyword evidence="2" id="KW-1185">Reference proteome</keyword>
<proteinExistence type="predicted"/>
<dbReference type="EMBL" id="PGUY01000046">
    <property type="protein sequence ID" value="PLT29111.1"/>
    <property type="molecule type" value="Genomic_DNA"/>
</dbReference>
<organism evidence="1 2">
    <name type="scientific">Peribacillus deserti</name>
    <dbReference type="NCBI Taxonomy" id="673318"/>
    <lineage>
        <taxon>Bacteria</taxon>
        <taxon>Bacillati</taxon>
        <taxon>Bacillota</taxon>
        <taxon>Bacilli</taxon>
        <taxon>Bacillales</taxon>
        <taxon>Bacillaceae</taxon>
        <taxon>Peribacillus</taxon>
    </lineage>
</organism>
<evidence type="ECO:0000313" key="1">
    <source>
        <dbReference type="EMBL" id="PLT29111.1"/>
    </source>
</evidence>
<gene>
    <name evidence="1" type="ORF">CUU66_14950</name>
</gene>
<accession>A0A2N5M419</accession>
<dbReference type="AlphaFoldDB" id="A0A2N5M419"/>
<name>A0A2N5M419_9BACI</name>